<reference evidence="1 2" key="1">
    <citation type="journal article" date="2019" name="Phytopathology">
        <title>A Novel Group of Rhizobium tumorigenes-Like Agrobacteria Associated with Crown Gall Disease of Rhododendron and Blueberry.</title>
        <authorList>
            <person name="Kuzmanovic N."/>
            <person name="Behrens P."/>
            <person name="Idczak E."/>
            <person name="Wagner S."/>
            <person name="Gotz M."/>
            <person name="Sproer C."/>
            <person name="Bunk B."/>
            <person name="Overmann J."/>
            <person name="Smalla K."/>
        </authorList>
    </citation>
    <scope>NUCLEOTIDE SEQUENCE [LARGE SCALE GENOMIC DNA]</scope>
    <source>
        <strain evidence="2">rho-6.2</strain>
    </source>
</reference>
<dbReference type="RefSeq" id="WP_142831950.1">
    <property type="nucleotide sequence ID" value="NZ_CP117268.1"/>
</dbReference>
<evidence type="ECO:0000313" key="1">
    <source>
        <dbReference type="EMBL" id="WFS25019.1"/>
    </source>
</evidence>
<protein>
    <submittedName>
        <fullName evidence="1">Uncharacterized protein</fullName>
    </submittedName>
</protein>
<proteinExistence type="predicted"/>
<evidence type="ECO:0000313" key="2">
    <source>
        <dbReference type="Proteomes" id="UP000318939"/>
    </source>
</evidence>
<dbReference type="EMBL" id="CP117268">
    <property type="protein sequence ID" value="WFS25019.1"/>
    <property type="molecule type" value="Genomic_DNA"/>
</dbReference>
<dbReference type="Proteomes" id="UP000318939">
    <property type="component" value="Plasmid unnamed1"/>
</dbReference>
<reference evidence="1 2" key="2">
    <citation type="journal article" date="2023" name="MicrobiologyOpen">
        <title>Genomics of the tumorigenes clade of the family Rhizobiaceae and description of Rhizobium rhododendri sp. nov.</title>
        <authorList>
            <person name="Kuzmanovic N."/>
            <person name="diCenzo G.C."/>
            <person name="Bunk B."/>
            <person name="Sproeer C."/>
            <person name="Fruehling A."/>
            <person name="Neumann-Schaal M."/>
            <person name="Overmann J."/>
            <person name="Smalla K."/>
        </authorList>
    </citation>
    <scope>NUCLEOTIDE SEQUENCE [LARGE SCALE GENOMIC DNA]</scope>
    <source>
        <strain evidence="2">rho-6.2</strain>
        <plasmid evidence="1 2">unnamed1</plasmid>
    </source>
</reference>
<gene>
    <name evidence="1" type="ORF">PR018_22280</name>
</gene>
<sequence>MKILAEPVEAAERLKELISLAEWHVLQFCADSRSSEESLGSHFTLDIGLVSSAQVTNAT</sequence>
<keyword evidence="1" id="KW-0614">Plasmid</keyword>
<organism evidence="1 2">
    <name type="scientific">Rhizobium rhododendri</name>
    <dbReference type="NCBI Taxonomy" id="2506430"/>
    <lineage>
        <taxon>Bacteria</taxon>
        <taxon>Pseudomonadati</taxon>
        <taxon>Pseudomonadota</taxon>
        <taxon>Alphaproteobacteria</taxon>
        <taxon>Hyphomicrobiales</taxon>
        <taxon>Rhizobiaceae</taxon>
        <taxon>Rhizobium/Agrobacterium group</taxon>
        <taxon>Rhizobium</taxon>
    </lineage>
</organism>
<geneLocation type="plasmid" evidence="1 2">
    <name>unnamed1</name>
</geneLocation>
<name>A0ABY8IMU4_9HYPH</name>
<keyword evidence="2" id="KW-1185">Reference proteome</keyword>
<accession>A0ABY8IMU4</accession>